<keyword evidence="5" id="KW-0479">Metal-binding</keyword>
<feature type="domain" description="DRBM" evidence="19">
    <location>
        <begin position="1456"/>
        <end position="1538"/>
    </location>
</feature>
<evidence type="ECO:0000259" key="19">
    <source>
        <dbReference type="PROSITE" id="PS50137"/>
    </source>
</evidence>
<evidence type="ECO:0000256" key="18">
    <source>
        <dbReference type="SAM" id="MobiDB-lite"/>
    </source>
</evidence>
<comment type="similarity">
    <text evidence="16 17">Belongs to the helicase family. Dicer subfamily.</text>
</comment>
<dbReference type="GO" id="GO:0005524">
    <property type="term" value="F:ATP binding"/>
    <property type="evidence" value="ECO:0007669"/>
    <property type="project" value="UniProtKB-KW"/>
</dbReference>
<dbReference type="InterPro" id="IPR038248">
    <property type="entry name" value="Dicer_dimer_sf"/>
</dbReference>
<keyword evidence="8" id="KW-0378">Hydrolase</keyword>
<feature type="domain" description="Helicase C-terminal" evidence="23">
    <location>
        <begin position="452"/>
        <end position="623"/>
    </location>
</feature>
<dbReference type="GO" id="GO:0004386">
    <property type="term" value="F:helicase activity"/>
    <property type="evidence" value="ECO:0007669"/>
    <property type="project" value="UniProtKB-KW"/>
</dbReference>
<dbReference type="FunFam" id="3.30.160.380:FF:000004">
    <property type="entry name" value="Dicer-like protein 1"/>
    <property type="match status" value="1"/>
</dbReference>
<evidence type="ECO:0000313" key="25">
    <source>
        <dbReference type="EMBL" id="KAK4134346.1"/>
    </source>
</evidence>
<comment type="cofactor">
    <cofactor evidence="1">
        <name>Mn(2+)</name>
        <dbReference type="ChEBI" id="CHEBI:29035"/>
    </cofactor>
</comment>
<dbReference type="InterPro" id="IPR056755">
    <property type="entry name" value="DSRM_2"/>
</dbReference>
<comment type="caution">
    <text evidence="25">The sequence shown here is derived from an EMBL/GenBank/DDBJ whole genome shotgun (WGS) entry which is preliminary data.</text>
</comment>
<evidence type="ECO:0000256" key="15">
    <source>
        <dbReference type="ARBA" id="ARBA00023211"/>
    </source>
</evidence>
<dbReference type="Pfam" id="PF00271">
    <property type="entry name" value="Helicase_C"/>
    <property type="match status" value="1"/>
</dbReference>
<dbReference type="InterPro" id="IPR036389">
    <property type="entry name" value="RNase_III_sf"/>
</dbReference>
<sequence>MEQASEYGADLDNRMDVDDPAVHDSPKRAAFDLDEHDSADDGSRGEDTDRENDDAGETKQWIVNPPARRKISERKRADNAAFDTWIQDNQQNLSKGASRLIIDDDKTIQALVRDFENRRIITSPRDYQLELFERAKTQNTIAVLDTGSGKTLIAALLLRWTIQNELDDRSKGLPKRVAFFLVDKVALVFQQHAVLVCNLDYPVERLCGEMVDEVSSKEFWDTTFAENMAIVCTAEILYTCLHHSYIRMDQINLLIFDEAHHTKKNHPYARIIKDFYIDEVGAGGKKPRILGMTASPVDAKIDPNIAAAELEGLLHAQIVTVADPVALQHSRGKLKSETLVEYDKSPRAWDTELNRALRELVGEHHVFRKPFAFTSTAAAELGPWCADRYWQLFFRGDDVVKLEARTERELLRESAYNQGMGAHIDKVREAHKVVDNHTFARPSLSPDLLSSKVIQLVKTLREQFVSIDKSIRCIVFVKQRNLASLLVDLLQQPEMRIPGLEPGMLVGGGRAGASWDNRKVGFRDQITTIIKFKRGELNCIFATSVAEEGLDIPDCNVIIRYDLNDTLIQYIQSRGRARQDGSVYMHMVERGNAAHQAKMRQNKQSEDALRRFCDAMPDDRKLTGNNFNMDYFLRKEKGQRQYTVPETGAKLNYKQSLICLASFVASLPHPAETILTAEYIVLPVPGGYQCEVMLPESSPIRNAIGNIHESKAVAKCSAAFEMCLRLVKSKYLDQHLRPVFTKQLPAMRNARLAVSSKKKSEYSMRIKPEIWSSLGEPAELYAVALTLADPGAACRPSAPLLLLSRQRIPQMAAFPLFFGRGRSTAVDCVPVPGCLALRDSSLLQGLTAFTLTIFKDVFSKEYEAAAAELPYFLAPTREAHGFDFAAAADPSHLIDWPTVRFVAENERVMYQFDEPDDFFQDRFVTDPYDGSRKYFLRGRRHDMKPTDPVPEGVVAPGHSSWRTACTTTRDILNYSLSMWSKSRGRITLRDDQPVVEAELLSVRRNFLDDDVEDVEPKQCFLILEPLKISPLPVDVVAMAYNFPAIIHRVDSNLVALDACRMLGLDIRPDLALEAFTKDSDNSGEHDAEQVDFQRGMGNNYERLEFLGDCFLKMATTISIFTLLPDKDEFEYHVERMLLVCNRNLFNNALEVKLEEYIRSMAFDRRSWYPEGLTLKRGKRKASAKTHVLADKSIADVCEALIGGAYLTTPADFDLAVRTVTVMVQSKNHPMHTYHAYRAAYTPPAWQTAPANSTQLDAAARIAARTGYTFTHPRLLRSALQHPTYPASYEKLPSYQRLEFLGDALLDMACVEWLFARFPRADPQWLTEHKMAMASNQFLGCLAVWLGFHRALAHCSPAVQREVVGYVAEMEEALARAREEAAAAAAAEDGEEGGFRRDFWVACSRPPKCLPDVVEAYVGAVFVDSGFDFGQVRAFFETHVLPWFEDMRLYDAFARKHPVTALATAMQQRMRCGDWRLLVRELDGAGEGEGVGVGVGLGAPSQVVCAVRVHGRTVAHAVGASSRYGKIAAAKKALEMLDGMEVDEFRREYGCSCALDAAGPEGGEDGAVHGSAI</sequence>
<evidence type="ECO:0000256" key="1">
    <source>
        <dbReference type="ARBA" id="ARBA00001936"/>
    </source>
</evidence>
<dbReference type="InterPro" id="IPR006935">
    <property type="entry name" value="Helicase/UvrB_N"/>
</dbReference>
<dbReference type="Gene3D" id="3.30.160.380">
    <property type="entry name" value="Dicer dimerisation domain"/>
    <property type="match status" value="1"/>
</dbReference>
<dbReference type="GO" id="GO:0004525">
    <property type="term" value="F:ribonuclease III activity"/>
    <property type="evidence" value="ECO:0007669"/>
    <property type="project" value="InterPro"/>
</dbReference>
<evidence type="ECO:0000313" key="26">
    <source>
        <dbReference type="Proteomes" id="UP001304895"/>
    </source>
</evidence>
<feature type="domain" description="Dicer dsRNA-binding fold" evidence="24">
    <location>
        <begin position="656"/>
        <end position="746"/>
    </location>
</feature>
<evidence type="ECO:0000256" key="9">
    <source>
        <dbReference type="ARBA" id="ARBA00022806"/>
    </source>
</evidence>
<dbReference type="EMBL" id="MU853409">
    <property type="protein sequence ID" value="KAK4134346.1"/>
    <property type="molecule type" value="Genomic_DNA"/>
</dbReference>
<dbReference type="GO" id="GO:0030422">
    <property type="term" value="P:siRNA processing"/>
    <property type="evidence" value="ECO:0007669"/>
    <property type="project" value="TreeGrafter"/>
</dbReference>
<dbReference type="InterPro" id="IPR005034">
    <property type="entry name" value="Dicer_dimerisation"/>
</dbReference>
<evidence type="ECO:0000256" key="17">
    <source>
        <dbReference type="PROSITE-ProRule" id="PRU00657"/>
    </source>
</evidence>
<dbReference type="GO" id="GO:0003723">
    <property type="term" value="F:RNA binding"/>
    <property type="evidence" value="ECO:0007669"/>
    <property type="project" value="UniProtKB-UniRule"/>
</dbReference>
<feature type="region of interest" description="Disordered" evidence="18">
    <location>
        <begin position="1"/>
        <end position="75"/>
    </location>
</feature>
<dbReference type="CDD" id="cd18034">
    <property type="entry name" value="DEXHc_dicer"/>
    <property type="match status" value="1"/>
</dbReference>
<evidence type="ECO:0000259" key="21">
    <source>
        <dbReference type="PROSITE" id="PS50821"/>
    </source>
</evidence>
<dbReference type="InterPro" id="IPR014720">
    <property type="entry name" value="dsRBD_dom"/>
</dbReference>
<dbReference type="FunFam" id="1.10.1520.10:FF:000015">
    <property type="entry name" value="Dicer-like protein 1"/>
    <property type="match status" value="1"/>
</dbReference>
<dbReference type="GO" id="GO:0046872">
    <property type="term" value="F:metal ion binding"/>
    <property type="evidence" value="ECO:0007669"/>
    <property type="project" value="UniProtKB-KW"/>
</dbReference>
<dbReference type="GO" id="GO:0050688">
    <property type="term" value="P:regulation of defense response to virus"/>
    <property type="evidence" value="ECO:0007669"/>
    <property type="project" value="UniProtKB-KW"/>
</dbReference>
<proteinExistence type="inferred from homology"/>
<dbReference type="PROSITE" id="PS00517">
    <property type="entry name" value="RNASE_3_1"/>
    <property type="match status" value="1"/>
</dbReference>
<keyword evidence="4" id="KW-0930">Antiviral protein</keyword>
<dbReference type="Gene3D" id="3.40.50.300">
    <property type="entry name" value="P-loop containing nucleotide triphosphate hydrolases"/>
    <property type="match status" value="2"/>
</dbReference>
<keyword evidence="12" id="KW-0460">Magnesium</keyword>
<accession>A0AAN6ZE15</accession>
<dbReference type="InterPro" id="IPR000999">
    <property type="entry name" value="RNase_III_dom"/>
</dbReference>
<evidence type="ECO:0000256" key="11">
    <source>
        <dbReference type="ARBA" id="ARBA00022840"/>
    </source>
</evidence>
<evidence type="ECO:0000256" key="7">
    <source>
        <dbReference type="ARBA" id="ARBA00022741"/>
    </source>
</evidence>
<protein>
    <recommendedName>
        <fullName evidence="3">Dicer-like protein 1</fullName>
    </recommendedName>
</protein>
<dbReference type="SUPFAM" id="SSF69065">
    <property type="entry name" value="RNase III domain-like"/>
    <property type="match status" value="2"/>
</dbReference>
<comment type="cofactor">
    <cofactor evidence="2">
        <name>Mg(2+)</name>
        <dbReference type="ChEBI" id="CHEBI:18420"/>
    </cofactor>
</comment>
<evidence type="ECO:0000256" key="12">
    <source>
        <dbReference type="ARBA" id="ARBA00022842"/>
    </source>
</evidence>
<keyword evidence="6" id="KW-0677">Repeat</keyword>
<keyword evidence="14" id="KW-0051">Antiviral defense</keyword>
<dbReference type="CDD" id="cd18802">
    <property type="entry name" value="SF2_C_dicer"/>
    <property type="match status" value="1"/>
</dbReference>
<evidence type="ECO:0000256" key="10">
    <source>
        <dbReference type="ARBA" id="ARBA00022833"/>
    </source>
</evidence>
<organism evidence="25 26">
    <name type="scientific">Trichocladium antarcticum</name>
    <dbReference type="NCBI Taxonomy" id="1450529"/>
    <lineage>
        <taxon>Eukaryota</taxon>
        <taxon>Fungi</taxon>
        <taxon>Dikarya</taxon>
        <taxon>Ascomycota</taxon>
        <taxon>Pezizomycotina</taxon>
        <taxon>Sordariomycetes</taxon>
        <taxon>Sordariomycetidae</taxon>
        <taxon>Sordariales</taxon>
        <taxon>Chaetomiaceae</taxon>
        <taxon>Trichocladium</taxon>
    </lineage>
</organism>
<evidence type="ECO:0000256" key="4">
    <source>
        <dbReference type="ARBA" id="ARBA00022721"/>
    </source>
</evidence>
<dbReference type="PROSITE" id="PS50137">
    <property type="entry name" value="DS_RBD"/>
    <property type="match status" value="1"/>
</dbReference>
<dbReference type="SUPFAM" id="SSF52540">
    <property type="entry name" value="P-loop containing nucleoside triphosphate hydrolases"/>
    <property type="match status" value="1"/>
</dbReference>
<dbReference type="Gene3D" id="1.10.1520.10">
    <property type="entry name" value="Ribonuclease III domain"/>
    <property type="match status" value="2"/>
</dbReference>
<dbReference type="Pfam" id="PF03368">
    <property type="entry name" value="Dicer_dimer"/>
    <property type="match status" value="1"/>
</dbReference>
<keyword evidence="7" id="KW-0547">Nucleotide-binding</keyword>
<feature type="domain" description="PAZ" evidence="21">
    <location>
        <begin position="897"/>
        <end position="1030"/>
    </location>
</feature>
<keyword evidence="15" id="KW-0464">Manganese</keyword>
<dbReference type="PROSITE" id="PS50142">
    <property type="entry name" value="RNASE_3_2"/>
    <property type="match status" value="2"/>
</dbReference>
<evidence type="ECO:0000256" key="14">
    <source>
        <dbReference type="ARBA" id="ARBA00023118"/>
    </source>
</evidence>
<feature type="domain" description="Helicase ATP-binding" evidence="22">
    <location>
        <begin position="131"/>
        <end position="314"/>
    </location>
</feature>
<dbReference type="GO" id="GO:0051607">
    <property type="term" value="P:defense response to virus"/>
    <property type="evidence" value="ECO:0007669"/>
    <property type="project" value="UniProtKB-KW"/>
</dbReference>
<keyword evidence="9" id="KW-0347">Helicase</keyword>
<evidence type="ECO:0000259" key="23">
    <source>
        <dbReference type="PROSITE" id="PS51194"/>
    </source>
</evidence>
<dbReference type="InterPro" id="IPR001650">
    <property type="entry name" value="Helicase_C-like"/>
</dbReference>
<name>A0AAN6ZE15_9PEZI</name>
<dbReference type="PROSITE" id="PS51192">
    <property type="entry name" value="HELICASE_ATP_BIND_1"/>
    <property type="match status" value="1"/>
</dbReference>
<evidence type="ECO:0000259" key="22">
    <source>
        <dbReference type="PROSITE" id="PS51192"/>
    </source>
</evidence>
<dbReference type="Pfam" id="PF24995">
    <property type="entry name" value="DSRM_2"/>
    <property type="match status" value="1"/>
</dbReference>
<dbReference type="InterPro" id="IPR014001">
    <property type="entry name" value="Helicase_ATP-bd"/>
</dbReference>
<dbReference type="GO" id="GO:0005634">
    <property type="term" value="C:nucleus"/>
    <property type="evidence" value="ECO:0007669"/>
    <property type="project" value="TreeGrafter"/>
</dbReference>
<keyword evidence="11" id="KW-0067">ATP-binding</keyword>
<dbReference type="PANTHER" id="PTHR14950:SF62">
    <property type="entry name" value="DICER-LIKE PROTEIN 1"/>
    <property type="match status" value="1"/>
</dbReference>
<dbReference type="SUPFAM" id="SSF54768">
    <property type="entry name" value="dsRNA-binding domain-like"/>
    <property type="match status" value="1"/>
</dbReference>
<evidence type="ECO:0000259" key="20">
    <source>
        <dbReference type="PROSITE" id="PS50142"/>
    </source>
</evidence>
<keyword evidence="10" id="KW-0862">Zinc</keyword>
<dbReference type="Proteomes" id="UP001304895">
    <property type="component" value="Unassembled WGS sequence"/>
</dbReference>
<evidence type="ECO:0000256" key="8">
    <source>
        <dbReference type="ARBA" id="ARBA00022801"/>
    </source>
</evidence>
<dbReference type="SMART" id="SM00487">
    <property type="entry name" value="DEXDc"/>
    <property type="match status" value="1"/>
</dbReference>
<dbReference type="PROSITE" id="PS50821">
    <property type="entry name" value="PAZ"/>
    <property type="match status" value="1"/>
</dbReference>
<evidence type="ECO:0000259" key="24">
    <source>
        <dbReference type="PROSITE" id="PS51327"/>
    </source>
</evidence>
<dbReference type="Pfam" id="PF00636">
    <property type="entry name" value="Ribonuclease_3"/>
    <property type="match status" value="2"/>
</dbReference>
<dbReference type="PROSITE" id="PS51327">
    <property type="entry name" value="DICER_DSRBF"/>
    <property type="match status" value="1"/>
</dbReference>
<evidence type="ECO:0000256" key="2">
    <source>
        <dbReference type="ARBA" id="ARBA00001946"/>
    </source>
</evidence>
<dbReference type="CDD" id="cd00593">
    <property type="entry name" value="RIBOc"/>
    <property type="match status" value="2"/>
</dbReference>
<dbReference type="PANTHER" id="PTHR14950">
    <property type="entry name" value="DICER-RELATED"/>
    <property type="match status" value="1"/>
</dbReference>
<feature type="domain" description="RNase III" evidence="20">
    <location>
        <begin position="1258"/>
        <end position="1425"/>
    </location>
</feature>
<evidence type="ECO:0000256" key="16">
    <source>
        <dbReference type="ARBA" id="ARBA00035116"/>
    </source>
</evidence>
<reference evidence="25" key="2">
    <citation type="submission" date="2023-05" db="EMBL/GenBank/DDBJ databases">
        <authorList>
            <consortium name="Lawrence Berkeley National Laboratory"/>
            <person name="Steindorff A."/>
            <person name="Hensen N."/>
            <person name="Bonometti L."/>
            <person name="Westerberg I."/>
            <person name="Brannstrom I.O."/>
            <person name="Guillou S."/>
            <person name="Cros-Aarteil S."/>
            <person name="Calhoun S."/>
            <person name="Haridas S."/>
            <person name="Kuo A."/>
            <person name="Mondo S."/>
            <person name="Pangilinan J."/>
            <person name="Riley R."/>
            <person name="Labutti K."/>
            <person name="Andreopoulos B."/>
            <person name="Lipzen A."/>
            <person name="Chen C."/>
            <person name="Yanf M."/>
            <person name="Daum C."/>
            <person name="Ng V."/>
            <person name="Clum A."/>
            <person name="Ohm R."/>
            <person name="Martin F."/>
            <person name="Silar P."/>
            <person name="Natvig D."/>
            <person name="Lalanne C."/>
            <person name="Gautier V."/>
            <person name="Ament-Velasquez S.L."/>
            <person name="Kruys A."/>
            <person name="Hutchinson M.I."/>
            <person name="Powell A.J."/>
            <person name="Barry K."/>
            <person name="Miller A.N."/>
            <person name="Grigoriev I.V."/>
            <person name="Debuchy R."/>
            <person name="Gladieux P."/>
            <person name="Thoren M.H."/>
            <person name="Johannesson H."/>
        </authorList>
    </citation>
    <scope>NUCLEOTIDE SEQUENCE</scope>
    <source>
        <strain evidence="25">CBS 123565</strain>
    </source>
</reference>
<dbReference type="GO" id="GO:0003677">
    <property type="term" value="F:DNA binding"/>
    <property type="evidence" value="ECO:0007669"/>
    <property type="project" value="InterPro"/>
</dbReference>
<keyword evidence="26" id="KW-1185">Reference proteome</keyword>
<dbReference type="Pfam" id="PF04851">
    <property type="entry name" value="ResIII"/>
    <property type="match status" value="1"/>
</dbReference>
<dbReference type="InterPro" id="IPR003100">
    <property type="entry name" value="PAZ_dom"/>
</dbReference>
<evidence type="ECO:0000256" key="13">
    <source>
        <dbReference type="ARBA" id="ARBA00022884"/>
    </source>
</evidence>
<dbReference type="GO" id="GO:0005737">
    <property type="term" value="C:cytoplasm"/>
    <property type="evidence" value="ECO:0007669"/>
    <property type="project" value="TreeGrafter"/>
</dbReference>
<evidence type="ECO:0000256" key="3">
    <source>
        <dbReference type="ARBA" id="ARBA00020797"/>
    </source>
</evidence>
<feature type="domain" description="RNase III" evidence="20">
    <location>
        <begin position="1060"/>
        <end position="1209"/>
    </location>
</feature>
<dbReference type="SMART" id="SM00490">
    <property type="entry name" value="HELICc"/>
    <property type="match status" value="1"/>
</dbReference>
<gene>
    <name evidence="25" type="ORF">BT67DRAFT_497306</name>
</gene>
<evidence type="ECO:0000256" key="5">
    <source>
        <dbReference type="ARBA" id="ARBA00022723"/>
    </source>
</evidence>
<feature type="compositionally biased region" description="Basic and acidic residues" evidence="18">
    <location>
        <begin position="11"/>
        <end position="33"/>
    </location>
</feature>
<dbReference type="FunFam" id="3.40.50.300:FF:000628">
    <property type="entry name" value="Endoribonuclease Dicer"/>
    <property type="match status" value="1"/>
</dbReference>
<keyword evidence="13 17" id="KW-0694">RNA-binding</keyword>
<dbReference type="PROSITE" id="PS51194">
    <property type="entry name" value="HELICASE_CTER"/>
    <property type="match status" value="1"/>
</dbReference>
<dbReference type="InterPro" id="IPR027417">
    <property type="entry name" value="P-loop_NTPase"/>
</dbReference>
<dbReference type="SMART" id="SM00535">
    <property type="entry name" value="RIBOc"/>
    <property type="match status" value="2"/>
</dbReference>
<reference evidence="25" key="1">
    <citation type="journal article" date="2023" name="Mol. Phylogenet. Evol.">
        <title>Genome-scale phylogeny and comparative genomics of the fungal order Sordariales.</title>
        <authorList>
            <person name="Hensen N."/>
            <person name="Bonometti L."/>
            <person name="Westerberg I."/>
            <person name="Brannstrom I.O."/>
            <person name="Guillou S."/>
            <person name="Cros-Aarteil S."/>
            <person name="Calhoun S."/>
            <person name="Haridas S."/>
            <person name="Kuo A."/>
            <person name="Mondo S."/>
            <person name="Pangilinan J."/>
            <person name="Riley R."/>
            <person name="LaButti K."/>
            <person name="Andreopoulos B."/>
            <person name="Lipzen A."/>
            <person name="Chen C."/>
            <person name="Yan M."/>
            <person name="Daum C."/>
            <person name="Ng V."/>
            <person name="Clum A."/>
            <person name="Steindorff A."/>
            <person name="Ohm R.A."/>
            <person name="Martin F."/>
            <person name="Silar P."/>
            <person name="Natvig D.O."/>
            <person name="Lalanne C."/>
            <person name="Gautier V."/>
            <person name="Ament-Velasquez S.L."/>
            <person name="Kruys A."/>
            <person name="Hutchinson M.I."/>
            <person name="Powell A.J."/>
            <person name="Barry K."/>
            <person name="Miller A.N."/>
            <person name="Grigoriev I.V."/>
            <person name="Debuchy R."/>
            <person name="Gladieux P."/>
            <person name="Hiltunen Thoren M."/>
            <person name="Johannesson H."/>
        </authorList>
    </citation>
    <scope>NUCLEOTIDE SEQUENCE</scope>
    <source>
        <strain evidence="25">CBS 123565</strain>
    </source>
</reference>
<evidence type="ECO:0000256" key="6">
    <source>
        <dbReference type="ARBA" id="ARBA00022737"/>
    </source>
</evidence>